<dbReference type="InParanoid" id="B4DAF3"/>
<keyword evidence="6" id="KW-1185">Reference proteome</keyword>
<sequence>MPARVEDQKDVPKAALMSYKKEQDKLTDDLRRQARQAYYASVSFMDAQTGRVLAALDRLGLRDNTIVVFTSDHGYHLGEHGLWQKQSLFEESTRVPLIVAGPGVTKPGVAVSPVGLIDLYPTLAGLCGVKTPVNLQGQNLAPTLQDVSVEGRGWALTQVVRGGGFKRFGASPSVGDNVHRFFGYSLRTDRWRYTEWDEGKEGRELYDHKADTKEITNLADDPSEAAVVAELSAKLHEAVKASFPADGKTPELRPEMWAPNLTNP</sequence>
<dbReference type="GO" id="GO:0005737">
    <property type="term" value="C:cytoplasm"/>
    <property type="evidence" value="ECO:0007669"/>
    <property type="project" value="TreeGrafter"/>
</dbReference>
<dbReference type="PANTHER" id="PTHR45953:SF1">
    <property type="entry name" value="IDURONATE 2-SULFATASE"/>
    <property type="match status" value="1"/>
</dbReference>
<feature type="domain" description="Sulfatase N-terminal" evidence="4">
    <location>
        <begin position="18"/>
        <end position="129"/>
    </location>
</feature>
<name>B4DAF3_9BACT</name>
<dbReference type="STRING" id="497964.CfE428DRAFT_5894"/>
<accession>B4DAF3</accession>
<protein>
    <submittedName>
        <fullName evidence="5">Iduronate-2-sulfatase</fullName>
    </submittedName>
</protein>
<reference evidence="5 6" key="1">
    <citation type="journal article" date="2011" name="J. Bacteriol.">
        <title>Genome sequence of Chthoniobacter flavus Ellin428, an aerobic heterotrophic soil bacterium.</title>
        <authorList>
            <person name="Kant R."/>
            <person name="van Passel M.W."/>
            <person name="Palva A."/>
            <person name="Lucas S."/>
            <person name="Lapidus A."/>
            <person name="Glavina Del Rio T."/>
            <person name="Dalin E."/>
            <person name="Tice H."/>
            <person name="Bruce D."/>
            <person name="Goodwin L."/>
            <person name="Pitluck S."/>
            <person name="Larimer F.W."/>
            <person name="Land M.L."/>
            <person name="Hauser L."/>
            <person name="Sangwan P."/>
            <person name="de Vos W.M."/>
            <person name="Janssen P.H."/>
            <person name="Smidt H."/>
        </authorList>
    </citation>
    <scope>NUCLEOTIDE SEQUENCE [LARGE SCALE GENOMIC DNA]</scope>
    <source>
        <strain evidence="5 6">Ellin428</strain>
    </source>
</reference>
<keyword evidence="1" id="KW-0479">Metal-binding</keyword>
<dbReference type="Proteomes" id="UP000005824">
    <property type="component" value="Unassembled WGS sequence"/>
</dbReference>
<comment type="caution">
    <text evidence="5">The sequence shown here is derived from an EMBL/GenBank/DDBJ whole genome shotgun (WGS) entry which is preliminary data.</text>
</comment>
<dbReference type="GO" id="GO:0046872">
    <property type="term" value="F:metal ion binding"/>
    <property type="evidence" value="ECO:0007669"/>
    <property type="project" value="UniProtKB-KW"/>
</dbReference>
<evidence type="ECO:0000256" key="3">
    <source>
        <dbReference type="SAM" id="MobiDB-lite"/>
    </source>
</evidence>
<organism evidence="5 6">
    <name type="scientific">Chthoniobacter flavus Ellin428</name>
    <dbReference type="NCBI Taxonomy" id="497964"/>
    <lineage>
        <taxon>Bacteria</taxon>
        <taxon>Pseudomonadati</taxon>
        <taxon>Verrucomicrobiota</taxon>
        <taxon>Spartobacteria</taxon>
        <taxon>Chthoniobacterales</taxon>
        <taxon>Chthoniobacteraceae</taxon>
        <taxon>Chthoniobacter</taxon>
    </lineage>
</organism>
<evidence type="ECO:0000313" key="5">
    <source>
        <dbReference type="EMBL" id="EDY16614.1"/>
    </source>
</evidence>
<dbReference type="EMBL" id="ABVL01000030">
    <property type="protein sequence ID" value="EDY16614.1"/>
    <property type="molecule type" value="Genomic_DNA"/>
</dbReference>
<dbReference type="PANTHER" id="PTHR45953">
    <property type="entry name" value="IDURONATE 2-SULFATASE"/>
    <property type="match status" value="1"/>
</dbReference>
<evidence type="ECO:0000259" key="4">
    <source>
        <dbReference type="Pfam" id="PF00884"/>
    </source>
</evidence>
<dbReference type="SUPFAM" id="SSF53649">
    <property type="entry name" value="Alkaline phosphatase-like"/>
    <property type="match status" value="1"/>
</dbReference>
<dbReference type="GO" id="GO:0008484">
    <property type="term" value="F:sulfuric ester hydrolase activity"/>
    <property type="evidence" value="ECO:0007669"/>
    <property type="project" value="TreeGrafter"/>
</dbReference>
<feature type="region of interest" description="Disordered" evidence="3">
    <location>
        <begin position="243"/>
        <end position="264"/>
    </location>
</feature>
<keyword evidence="2" id="KW-0378">Hydrolase</keyword>
<dbReference type="InterPro" id="IPR017850">
    <property type="entry name" value="Alkaline_phosphatase_core_sf"/>
</dbReference>
<evidence type="ECO:0000256" key="2">
    <source>
        <dbReference type="ARBA" id="ARBA00022801"/>
    </source>
</evidence>
<dbReference type="eggNOG" id="COG3119">
    <property type="taxonomic scope" value="Bacteria"/>
</dbReference>
<dbReference type="Gene3D" id="3.40.720.10">
    <property type="entry name" value="Alkaline Phosphatase, subunit A"/>
    <property type="match status" value="1"/>
</dbReference>
<dbReference type="Pfam" id="PF00884">
    <property type="entry name" value="Sulfatase"/>
    <property type="match status" value="1"/>
</dbReference>
<dbReference type="AlphaFoldDB" id="B4DAF3"/>
<evidence type="ECO:0000313" key="6">
    <source>
        <dbReference type="Proteomes" id="UP000005824"/>
    </source>
</evidence>
<dbReference type="InterPro" id="IPR000917">
    <property type="entry name" value="Sulfatase_N"/>
</dbReference>
<proteinExistence type="predicted"/>
<gene>
    <name evidence="5" type="ORF">CfE428DRAFT_5894</name>
</gene>
<evidence type="ECO:0000256" key="1">
    <source>
        <dbReference type="ARBA" id="ARBA00022723"/>
    </source>
</evidence>